<feature type="compositionally biased region" description="Basic residues" evidence="7">
    <location>
        <begin position="197"/>
        <end position="210"/>
    </location>
</feature>
<gene>
    <name evidence="9" type="ORF">Naga_100001g183</name>
</gene>
<sequence>MSRSRSCSEASAASSSSAAAASSTHAPSSRGGNLEDVTTKSEHDENRQRYDSALPSPSHPASVADGAAREREDNGKRLRSPSPAGGEASGSEEAEEDDEPAKLHVSGLTRNVTEEHLNEIFATFGKLSRVELVLDRRVGLSRGFAYVEYDHRKDAEEAQLYMDGGQLDGAPLKVNFVLLGGRPGGAGGFSETGPKGGIRRSRSPNRRSRSRSPVSRGGGRERDLYDRNGGPPERRGGGAQWEGRRGRSRSPPRGGRHDRGRLPPGRFTRGERGRSPPYRRQPDPRGWSPPRRGPGGRASPPRGGRYRSRSPPPRRRPGSPSRSPPRRRGMRRSRSSSVSSRSTRSSSSSSSSSASSRSSRGRSRSSRSSRSRS</sequence>
<dbReference type="GO" id="GO:0061574">
    <property type="term" value="C:ASAP complex"/>
    <property type="evidence" value="ECO:0007669"/>
    <property type="project" value="TreeGrafter"/>
</dbReference>
<feature type="compositionally biased region" description="Basic residues" evidence="7">
    <location>
        <begin position="324"/>
        <end position="334"/>
    </location>
</feature>
<evidence type="ECO:0000256" key="3">
    <source>
        <dbReference type="ARBA" id="ARBA00022884"/>
    </source>
</evidence>
<dbReference type="InterPro" id="IPR035979">
    <property type="entry name" value="RBD_domain_sf"/>
</dbReference>
<dbReference type="GO" id="GO:0005737">
    <property type="term" value="C:cytoplasm"/>
    <property type="evidence" value="ECO:0007669"/>
    <property type="project" value="TreeGrafter"/>
</dbReference>
<feature type="compositionally biased region" description="Acidic residues" evidence="7">
    <location>
        <begin position="90"/>
        <end position="99"/>
    </location>
</feature>
<dbReference type="InterPro" id="IPR012677">
    <property type="entry name" value="Nucleotide-bd_a/b_plait_sf"/>
</dbReference>
<feature type="compositionally biased region" description="Basic and acidic residues" evidence="7">
    <location>
        <begin position="218"/>
        <end position="236"/>
    </location>
</feature>
<feature type="compositionally biased region" description="Basic and acidic residues" evidence="7">
    <location>
        <begin position="37"/>
        <end position="50"/>
    </location>
</feature>
<feature type="compositionally biased region" description="Gly residues" evidence="7">
    <location>
        <begin position="181"/>
        <end position="196"/>
    </location>
</feature>
<accession>W7U1D3</accession>
<dbReference type="PROSITE" id="PS50102">
    <property type="entry name" value="RRM"/>
    <property type="match status" value="1"/>
</dbReference>
<dbReference type="Gene3D" id="3.30.70.330">
    <property type="match status" value="1"/>
</dbReference>
<feature type="compositionally biased region" description="Basic and acidic residues" evidence="7">
    <location>
        <begin position="67"/>
        <end position="76"/>
    </location>
</feature>
<feature type="region of interest" description="Disordered" evidence="7">
    <location>
        <begin position="1"/>
        <end position="112"/>
    </location>
</feature>
<keyword evidence="3 6" id="KW-0694">RNA-binding</keyword>
<feature type="domain" description="RRM" evidence="8">
    <location>
        <begin position="101"/>
        <end position="179"/>
    </location>
</feature>
<dbReference type="EMBL" id="AZIL01000609">
    <property type="protein sequence ID" value="EWM26701.1"/>
    <property type="molecule type" value="Genomic_DNA"/>
</dbReference>
<evidence type="ECO:0000259" key="8">
    <source>
        <dbReference type="PROSITE" id="PS50102"/>
    </source>
</evidence>
<feature type="compositionally biased region" description="Low complexity" evidence="7">
    <location>
        <begin position="80"/>
        <end position="89"/>
    </location>
</feature>
<name>W7U1D3_9STRA</name>
<proteinExistence type="predicted"/>
<evidence type="ECO:0000313" key="10">
    <source>
        <dbReference type="Proteomes" id="UP000019335"/>
    </source>
</evidence>
<evidence type="ECO:0000256" key="4">
    <source>
        <dbReference type="ARBA" id="ARBA00023187"/>
    </source>
</evidence>
<feature type="compositionally biased region" description="Low complexity" evidence="7">
    <location>
        <begin position="335"/>
        <end position="358"/>
    </location>
</feature>
<dbReference type="GO" id="GO:0003723">
    <property type="term" value="F:RNA binding"/>
    <property type="evidence" value="ECO:0007669"/>
    <property type="project" value="UniProtKB-UniRule"/>
</dbReference>
<organism evidence="9 10">
    <name type="scientific">Nannochloropsis gaditana</name>
    <dbReference type="NCBI Taxonomy" id="72520"/>
    <lineage>
        <taxon>Eukaryota</taxon>
        <taxon>Sar</taxon>
        <taxon>Stramenopiles</taxon>
        <taxon>Ochrophyta</taxon>
        <taxon>Eustigmatophyceae</taxon>
        <taxon>Eustigmatales</taxon>
        <taxon>Monodopsidaceae</taxon>
        <taxon>Nannochloropsis</taxon>
    </lineage>
</organism>
<dbReference type="Pfam" id="PF00076">
    <property type="entry name" value="RRM_1"/>
    <property type="match status" value="1"/>
</dbReference>
<comment type="subcellular location">
    <subcellularLocation>
        <location evidence="1">Nucleus</location>
    </subcellularLocation>
</comment>
<dbReference type="InterPro" id="IPR034201">
    <property type="entry name" value="RNPS1_RRM"/>
</dbReference>
<dbReference type="GO" id="GO:0005654">
    <property type="term" value="C:nucleoplasm"/>
    <property type="evidence" value="ECO:0007669"/>
    <property type="project" value="TreeGrafter"/>
</dbReference>
<dbReference type="SUPFAM" id="SSF54928">
    <property type="entry name" value="RNA-binding domain, RBD"/>
    <property type="match status" value="1"/>
</dbReference>
<reference evidence="9 10" key="1">
    <citation type="journal article" date="2014" name="Mol. Plant">
        <title>Chromosome Scale Genome Assembly and Transcriptome Profiling of Nannochloropsis gaditana in Nitrogen Depletion.</title>
        <authorList>
            <person name="Corteggiani Carpinelli E."/>
            <person name="Telatin A."/>
            <person name="Vitulo N."/>
            <person name="Forcato C."/>
            <person name="D'Angelo M."/>
            <person name="Schiavon R."/>
            <person name="Vezzi A."/>
            <person name="Giacometti G.M."/>
            <person name="Morosinotto T."/>
            <person name="Valle G."/>
        </authorList>
    </citation>
    <scope>NUCLEOTIDE SEQUENCE [LARGE SCALE GENOMIC DNA]</scope>
    <source>
        <strain evidence="9 10">B-31</strain>
    </source>
</reference>
<feature type="region of interest" description="Disordered" evidence="7">
    <location>
        <begin position="178"/>
        <end position="373"/>
    </location>
</feature>
<dbReference type="OrthoDB" id="252020at2759"/>
<dbReference type="PANTHER" id="PTHR15481:SF0">
    <property type="entry name" value="LD23870P-RELATED"/>
    <property type="match status" value="1"/>
</dbReference>
<feature type="compositionally biased region" description="Low complexity" evidence="7">
    <location>
        <begin position="1"/>
        <end position="30"/>
    </location>
</feature>
<keyword evidence="4" id="KW-0508">mRNA splicing</keyword>
<evidence type="ECO:0000256" key="7">
    <source>
        <dbReference type="SAM" id="MobiDB-lite"/>
    </source>
</evidence>
<evidence type="ECO:0000313" key="9">
    <source>
        <dbReference type="EMBL" id="EWM26701.1"/>
    </source>
</evidence>
<comment type="caution">
    <text evidence="9">The sequence shown here is derived from an EMBL/GenBank/DDBJ whole genome shotgun (WGS) entry which is preliminary data.</text>
</comment>
<dbReference type="InterPro" id="IPR000504">
    <property type="entry name" value="RRM_dom"/>
</dbReference>
<dbReference type="Proteomes" id="UP000019335">
    <property type="component" value="Chromosome 8"/>
</dbReference>
<dbReference type="GO" id="GO:0000398">
    <property type="term" value="P:mRNA splicing, via spliceosome"/>
    <property type="evidence" value="ECO:0007669"/>
    <property type="project" value="TreeGrafter"/>
</dbReference>
<feature type="compositionally biased region" description="Basic residues" evidence="7">
    <location>
        <begin position="359"/>
        <end position="373"/>
    </location>
</feature>
<evidence type="ECO:0000256" key="6">
    <source>
        <dbReference type="PROSITE-ProRule" id="PRU00176"/>
    </source>
</evidence>
<keyword evidence="2" id="KW-0507">mRNA processing</keyword>
<keyword evidence="5" id="KW-0539">Nucleus</keyword>
<dbReference type="PANTHER" id="PTHR15481">
    <property type="entry name" value="RIBONUCLEIC ACID BINDING PROTEIN S1"/>
    <property type="match status" value="1"/>
</dbReference>
<evidence type="ECO:0000256" key="1">
    <source>
        <dbReference type="ARBA" id="ARBA00004123"/>
    </source>
</evidence>
<dbReference type="CDD" id="cd12365">
    <property type="entry name" value="RRM_RNPS1"/>
    <property type="match status" value="1"/>
</dbReference>
<keyword evidence="10" id="KW-1185">Reference proteome</keyword>
<protein>
    <submittedName>
        <fullName evidence="9">Protein arginine serine-rich 45</fullName>
    </submittedName>
</protein>
<feature type="compositionally biased region" description="Basic residues" evidence="7">
    <location>
        <begin position="304"/>
        <end position="317"/>
    </location>
</feature>
<dbReference type="SMART" id="SM00360">
    <property type="entry name" value="RRM"/>
    <property type="match status" value="1"/>
</dbReference>
<dbReference type="OMA" id="YSNERYS"/>
<dbReference type="AlphaFoldDB" id="W7U1D3"/>
<evidence type="ECO:0000256" key="2">
    <source>
        <dbReference type="ARBA" id="ARBA00022664"/>
    </source>
</evidence>
<evidence type="ECO:0000256" key="5">
    <source>
        <dbReference type="ARBA" id="ARBA00023242"/>
    </source>
</evidence>